<keyword evidence="3" id="KW-0786">Thiamine pyrophosphate</keyword>
<dbReference type="Gene3D" id="3.40.50.970">
    <property type="match status" value="1"/>
</dbReference>
<dbReference type="InterPro" id="IPR005474">
    <property type="entry name" value="Transketolase_N"/>
</dbReference>
<reference evidence="5 6" key="1">
    <citation type="journal article" date="2016" name="Nat. Commun.">
        <title>Thousands of microbial genomes shed light on interconnected biogeochemical processes in an aquifer system.</title>
        <authorList>
            <person name="Anantharaman K."/>
            <person name="Brown C.T."/>
            <person name="Hug L.A."/>
            <person name="Sharon I."/>
            <person name="Castelle C.J."/>
            <person name="Probst A.J."/>
            <person name="Thomas B.C."/>
            <person name="Singh A."/>
            <person name="Wilkins M.J."/>
            <person name="Karaoz U."/>
            <person name="Brodie E.L."/>
            <person name="Williams K.H."/>
            <person name="Hubbard S.S."/>
            <person name="Banfield J.F."/>
        </authorList>
    </citation>
    <scope>NUCLEOTIDE SEQUENCE [LARGE SCALE GENOMIC DNA]</scope>
</reference>
<name>A0A1F8F9A6_9BACT</name>
<proteinExistence type="inferred from homology"/>
<dbReference type="PANTHER" id="PTHR47514">
    <property type="entry name" value="TRANSKETOLASE N-TERMINAL SECTION-RELATED"/>
    <property type="match status" value="1"/>
</dbReference>
<comment type="caution">
    <text evidence="5">The sequence shown here is derived from an EMBL/GenBank/DDBJ whole genome shotgun (WGS) entry which is preliminary data.</text>
</comment>
<evidence type="ECO:0000259" key="4">
    <source>
        <dbReference type="Pfam" id="PF00456"/>
    </source>
</evidence>
<dbReference type="AlphaFoldDB" id="A0A1F8F9A6"/>
<evidence type="ECO:0000256" key="2">
    <source>
        <dbReference type="ARBA" id="ARBA00007131"/>
    </source>
</evidence>
<dbReference type="Pfam" id="PF00456">
    <property type="entry name" value="Transketolase_N"/>
    <property type="match status" value="1"/>
</dbReference>
<comment type="similarity">
    <text evidence="2">Belongs to the transketolase family.</text>
</comment>
<evidence type="ECO:0000256" key="1">
    <source>
        <dbReference type="ARBA" id="ARBA00001964"/>
    </source>
</evidence>
<gene>
    <name evidence="5" type="ORF">A3C61_02955</name>
</gene>
<accession>A0A1F8F9A6</accession>
<comment type="cofactor">
    <cofactor evidence="1">
        <name>thiamine diphosphate</name>
        <dbReference type="ChEBI" id="CHEBI:58937"/>
    </cofactor>
</comment>
<dbReference type="Proteomes" id="UP000178908">
    <property type="component" value="Unassembled WGS sequence"/>
</dbReference>
<evidence type="ECO:0000256" key="3">
    <source>
        <dbReference type="ARBA" id="ARBA00023052"/>
    </source>
</evidence>
<feature type="domain" description="Transketolase N-terminal" evidence="4">
    <location>
        <begin position="16"/>
        <end position="280"/>
    </location>
</feature>
<sequence>MSHYIHDEKVKELEIIAEKARELVLEELISAGSGHTAGPLGMADIFTAMYFHVLNHDPKNPDWPERDRLILSNGHICPIRYVSMAQAGYFPIEELKTLRKFGSRLQGHPEKNKLPGVETTSGPLGSGLGQAAGIAYAMRMSTPTGSVQSKNQRVYCIMSDGEQETGNIWESVMFAGKYKLSNLTGIMDRNNIQIDGMTEDVMPLESLRAKYEAFNWHVLEVDGHNIEQFVDAVEEAKAIFEKPTLILAHTIPGKGIPEIEFDYRWHGIPPGQGPMDVFKDKTTQGKEMLAKLRTLGGKIKSEHE</sequence>
<dbReference type="CDD" id="cd02012">
    <property type="entry name" value="TPP_TK"/>
    <property type="match status" value="1"/>
</dbReference>
<dbReference type="EMBL" id="MGJO01000014">
    <property type="protein sequence ID" value="OGN09743.1"/>
    <property type="molecule type" value="Genomic_DNA"/>
</dbReference>
<evidence type="ECO:0000313" key="6">
    <source>
        <dbReference type="Proteomes" id="UP000178908"/>
    </source>
</evidence>
<dbReference type="InterPro" id="IPR029061">
    <property type="entry name" value="THDP-binding"/>
</dbReference>
<dbReference type="PANTHER" id="PTHR47514:SF1">
    <property type="entry name" value="TRANSKETOLASE N-TERMINAL SECTION-RELATED"/>
    <property type="match status" value="1"/>
</dbReference>
<evidence type="ECO:0000313" key="5">
    <source>
        <dbReference type="EMBL" id="OGN09743.1"/>
    </source>
</evidence>
<dbReference type="SUPFAM" id="SSF52518">
    <property type="entry name" value="Thiamin diphosphate-binding fold (THDP-binding)"/>
    <property type="match status" value="1"/>
</dbReference>
<protein>
    <submittedName>
        <fullName evidence="5">Transketolase</fullName>
    </submittedName>
</protein>
<organism evidence="5 6">
    <name type="scientific">Candidatus Yanofskybacteria bacterium RIFCSPHIGHO2_02_FULL_39_10</name>
    <dbReference type="NCBI Taxonomy" id="1802674"/>
    <lineage>
        <taxon>Bacteria</taxon>
        <taxon>Candidatus Yanofskyibacteriota</taxon>
    </lineage>
</organism>